<feature type="non-terminal residue" evidence="6">
    <location>
        <position position="1"/>
    </location>
</feature>
<comment type="caution">
    <text evidence="6">The sequence shown here is derived from an EMBL/GenBank/DDBJ whole genome shotgun (WGS) entry which is preliminary data.</text>
</comment>
<comment type="similarity">
    <text evidence="1">Belongs to the peptidase S8 family.</text>
</comment>
<evidence type="ECO:0000256" key="3">
    <source>
        <dbReference type="ARBA" id="ARBA00022801"/>
    </source>
</evidence>
<keyword evidence="3" id="KW-0378">Hydrolase</keyword>
<dbReference type="PROSITE" id="PS00138">
    <property type="entry name" value="SUBTILASE_SER"/>
    <property type="match status" value="1"/>
</dbReference>
<evidence type="ECO:0000256" key="1">
    <source>
        <dbReference type="ARBA" id="ARBA00011073"/>
    </source>
</evidence>
<evidence type="ECO:0000313" key="6">
    <source>
        <dbReference type="EMBL" id="GAH04840.1"/>
    </source>
</evidence>
<name>X1D960_9ZZZZ</name>
<feature type="domain" description="Peptidase S8/S53" evidence="5">
    <location>
        <begin position="3"/>
        <end position="203"/>
    </location>
</feature>
<dbReference type="InterPro" id="IPR023828">
    <property type="entry name" value="Peptidase_S8_Ser-AS"/>
</dbReference>
<dbReference type="PROSITE" id="PS51892">
    <property type="entry name" value="SUBTILASE"/>
    <property type="match status" value="1"/>
</dbReference>
<dbReference type="GO" id="GO:0006508">
    <property type="term" value="P:proteolysis"/>
    <property type="evidence" value="ECO:0007669"/>
    <property type="project" value="UniProtKB-KW"/>
</dbReference>
<sequence>VTDNVKIMPIRIFDIAGLTYGDIADAIDTAWTRGADVLNNSWGVNLEGFYNDDVAVAIYRALTEGRDDKGSLVVKSAGNTGDYVTFPGTVPGVLVVGAVTNENDPASYTPRDDEVDVVAPSSGGTLGITTMDRMGSNGYSAGDYYSNFGGTSAAAPQVSGLGALILSLNPDSEARSVGVSPNPQVQNTIKLTADDYGSTNWDSHGRINANKGVRNLYVPQVYPTITAALNVATGGQTVVVASGTYSENITMKSGVDVIGASKTSTTIGVNPQSWTLLGKS</sequence>
<organism evidence="6">
    <name type="scientific">marine sediment metagenome</name>
    <dbReference type="NCBI Taxonomy" id="412755"/>
    <lineage>
        <taxon>unclassified sequences</taxon>
        <taxon>metagenomes</taxon>
        <taxon>ecological metagenomes</taxon>
    </lineage>
</organism>
<keyword evidence="4" id="KW-0720">Serine protease</keyword>
<gene>
    <name evidence="6" type="ORF">S01H4_40298</name>
</gene>
<dbReference type="PANTHER" id="PTHR43806:SF11">
    <property type="entry name" value="CEREVISIN-RELATED"/>
    <property type="match status" value="1"/>
</dbReference>
<evidence type="ECO:0000256" key="4">
    <source>
        <dbReference type="ARBA" id="ARBA00022825"/>
    </source>
</evidence>
<dbReference type="InterPro" id="IPR036852">
    <property type="entry name" value="Peptidase_S8/S53_dom_sf"/>
</dbReference>
<dbReference type="Gene3D" id="2.160.20.10">
    <property type="entry name" value="Single-stranded right-handed beta-helix, Pectin lyase-like"/>
    <property type="match status" value="1"/>
</dbReference>
<dbReference type="GO" id="GO:0004252">
    <property type="term" value="F:serine-type endopeptidase activity"/>
    <property type="evidence" value="ECO:0007669"/>
    <property type="project" value="InterPro"/>
</dbReference>
<evidence type="ECO:0000256" key="2">
    <source>
        <dbReference type="ARBA" id="ARBA00022670"/>
    </source>
</evidence>
<dbReference type="InterPro" id="IPR050131">
    <property type="entry name" value="Peptidase_S8_subtilisin-like"/>
</dbReference>
<dbReference type="EMBL" id="BART01021930">
    <property type="protein sequence ID" value="GAH04840.1"/>
    <property type="molecule type" value="Genomic_DNA"/>
</dbReference>
<evidence type="ECO:0000259" key="5">
    <source>
        <dbReference type="Pfam" id="PF00082"/>
    </source>
</evidence>
<dbReference type="PANTHER" id="PTHR43806">
    <property type="entry name" value="PEPTIDASE S8"/>
    <property type="match status" value="1"/>
</dbReference>
<dbReference type="InterPro" id="IPR011050">
    <property type="entry name" value="Pectin_lyase_fold/virulence"/>
</dbReference>
<protein>
    <recommendedName>
        <fullName evidence="5">Peptidase S8/S53 domain-containing protein</fullName>
    </recommendedName>
</protein>
<dbReference type="Pfam" id="PF00082">
    <property type="entry name" value="Peptidase_S8"/>
    <property type="match status" value="1"/>
</dbReference>
<proteinExistence type="inferred from homology"/>
<dbReference type="InterPro" id="IPR012334">
    <property type="entry name" value="Pectin_lyas_fold"/>
</dbReference>
<dbReference type="AlphaFoldDB" id="X1D960"/>
<reference evidence="6" key="1">
    <citation type="journal article" date="2014" name="Front. Microbiol.">
        <title>High frequency of phylogenetically diverse reductive dehalogenase-homologous genes in deep subseafloor sedimentary metagenomes.</title>
        <authorList>
            <person name="Kawai M."/>
            <person name="Futagami T."/>
            <person name="Toyoda A."/>
            <person name="Takaki Y."/>
            <person name="Nishi S."/>
            <person name="Hori S."/>
            <person name="Arai W."/>
            <person name="Tsubouchi T."/>
            <person name="Morono Y."/>
            <person name="Uchiyama I."/>
            <person name="Ito T."/>
            <person name="Fujiyama A."/>
            <person name="Inagaki F."/>
            <person name="Takami H."/>
        </authorList>
    </citation>
    <scope>NUCLEOTIDE SEQUENCE</scope>
    <source>
        <strain evidence="6">Expedition CK06-06</strain>
    </source>
</reference>
<accession>X1D960</accession>
<dbReference type="InterPro" id="IPR000209">
    <property type="entry name" value="Peptidase_S8/S53_dom"/>
</dbReference>
<dbReference type="SUPFAM" id="SSF52743">
    <property type="entry name" value="Subtilisin-like"/>
    <property type="match status" value="1"/>
</dbReference>
<keyword evidence="2" id="KW-0645">Protease</keyword>
<dbReference type="Gene3D" id="3.40.50.200">
    <property type="entry name" value="Peptidase S8/S53 domain"/>
    <property type="match status" value="1"/>
</dbReference>
<dbReference type="SUPFAM" id="SSF51126">
    <property type="entry name" value="Pectin lyase-like"/>
    <property type="match status" value="1"/>
</dbReference>